<dbReference type="Gene3D" id="2.120.10.30">
    <property type="entry name" value="TolB, C-terminal domain"/>
    <property type="match status" value="1"/>
</dbReference>
<proteinExistence type="predicted"/>
<sequence>MAFRYRNLRRVSTILPRLFSGQRCQHCGDATNIASGSISLAHTLEKFDTIGEWRSVQVSRLSTVAEISKEVPHEVDLTAYIRSTFDHVEGPSHRWLNISAKSTEFFNKDGAFLLVAGGFLDYPPGSQGDRIHMLQKVKLLQQRYPWLHVFGFQSCSSICSTADYDHLINVIMEEYITFPILLCNKIFPEVAAGPCCMLLKNLKELPLYHERDIDLTILNGVIKDLSELHAKNTNNASKLNSTWSKLREGFKEPRACSSLKNLFLYFPACISADGSRSRLFLSDSNHHRVIVSDCNGMILDVIGSSPGFEDGDFETAKLMRPAASYYHASEDCLYIVDSENHAIRRADIGRRVLETLYPICNDDKAKSGLWSWILDKLGLRRDAGMMSVDFDSESLLFPWHLLKSSDDDLLIMNKSFNSMWIMDTSSGMICNVVKGHAAIMELCGQQIIEKVSQLEDVSPDFLQQLVYSSYSLGGIPYSGFVSSFVALGDRLLICDTVAQRILMMNKQADSSSSFEFSNLGILAQPYWLSFPLERAFTTGDVYEEAHIDHFQTFTLLPGKIAVHCTVDIPGTAELVEPLEESCVWRQVRGAAIEVLGMNNTAATAEKVGVAQQWYDELDNLAFEEETEVSLEEKITPRIDLEDGKIHINCAVNTSPGTSEVFILAPLYLKLHSILKTCKDTQEKAATIAEILKPDITGKTTRDAFVHSLLNLNRDLGELVFVKPLRIKLRFEIINPQNLRIRGTSY</sequence>
<gene>
    <name evidence="1" type="primary">LOC110731886</name>
</gene>
<reference evidence="1" key="2">
    <citation type="submission" date="2021-03" db="UniProtKB">
        <authorList>
            <consortium name="EnsemblPlants"/>
        </authorList>
    </citation>
    <scope>IDENTIFICATION</scope>
</reference>
<evidence type="ECO:0008006" key="3">
    <source>
        <dbReference type="Google" id="ProtNLM"/>
    </source>
</evidence>
<evidence type="ECO:0000313" key="1">
    <source>
        <dbReference type="EnsemblPlants" id="AUR62031844-RA:cds"/>
    </source>
</evidence>
<dbReference type="Gramene" id="AUR62031844-RA">
    <property type="protein sequence ID" value="AUR62031844-RA:cds"/>
    <property type="gene ID" value="AUR62031844"/>
</dbReference>
<dbReference type="EnsemblPlants" id="AUR62031844-RA">
    <property type="protein sequence ID" value="AUR62031844-RA:cds"/>
    <property type="gene ID" value="AUR62031844"/>
</dbReference>
<dbReference type="OMA" id="DERMHID"/>
<dbReference type="GeneID" id="110731886"/>
<dbReference type="FunFam" id="2.120.10.30:FF:000108">
    <property type="entry name" value="NHL domain-containing protein"/>
    <property type="match status" value="1"/>
</dbReference>
<dbReference type="RefSeq" id="XP_021767493.1">
    <property type="nucleotide sequence ID" value="XM_021911801.1"/>
</dbReference>
<organism evidence="1 2">
    <name type="scientific">Chenopodium quinoa</name>
    <name type="common">Quinoa</name>
    <dbReference type="NCBI Taxonomy" id="63459"/>
    <lineage>
        <taxon>Eukaryota</taxon>
        <taxon>Viridiplantae</taxon>
        <taxon>Streptophyta</taxon>
        <taxon>Embryophyta</taxon>
        <taxon>Tracheophyta</taxon>
        <taxon>Spermatophyta</taxon>
        <taxon>Magnoliopsida</taxon>
        <taxon>eudicotyledons</taxon>
        <taxon>Gunneridae</taxon>
        <taxon>Pentapetalae</taxon>
        <taxon>Caryophyllales</taxon>
        <taxon>Chenopodiaceae</taxon>
        <taxon>Chenopodioideae</taxon>
        <taxon>Atripliceae</taxon>
        <taxon>Chenopodium</taxon>
    </lineage>
</organism>
<dbReference type="KEGG" id="cqi:110731886"/>
<dbReference type="PANTHER" id="PTHR46388:SF3">
    <property type="entry name" value="DUF1618 DOMAIN-CONTAINING PROTEIN"/>
    <property type="match status" value="1"/>
</dbReference>
<dbReference type="InterPro" id="IPR011042">
    <property type="entry name" value="6-blade_b-propeller_TolB-like"/>
</dbReference>
<reference evidence="1" key="1">
    <citation type="journal article" date="2017" name="Nature">
        <title>The genome of Chenopodium quinoa.</title>
        <authorList>
            <person name="Jarvis D.E."/>
            <person name="Ho Y.S."/>
            <person name="Lightfoot D.J."/>
            <person name="Schmoeckel S.M."/>
            <person name="Li B."/>
            <person name="Borm T.J.A."/>
            <person name="Ohyanagi H."/>
            <person name="Mineta K."/>
            <person name="Michell C.T."/>
            <person name="Saber N."/>
            <person name="Kharbatia N.M."/>
            <person name="Rupper R.R."/>
            <person name="Sharp A.R."/>
            <person name="Dally N."/>
            <person name="Boughton B.A."/>
            <person name="Woo Y.H."/>
            <person name="Gao G."/>
            <person name="Schijlen E.G.W.M."/>
            <person name="Guo X."/>
            <person name="Momin A.A."/>
            <person name="Negrao S."/>
            <person name="Al-Babili S."/>
            <person name="Gehring C."/>
            <person name="Roessner U."/>
            <person name="Jung C."/>
            <person name="Murphy K."/>
            <person name="Arold S.T."/>
            <person name="Gojobori T."/>
            <person name="van der Linden C.G."/>
            <person name="van Loo E.N."/>
            <person name="Jellen E.N."/>
            <person name="Maughan P.J."/>
            <person name="Tester M."/>
        </authorList>
    </citation>
    <scope>NUCLEOTIDE SEQUENCE [LARGE SCALE GENOMIC DNA]</scope>
    <source>
        <strain evidence="1">cv. PI 614886</strain>
    </source>
</reference>
<dbReference type="SUPFAM" id="SSF63825">
    <property type="entry name" value="YWTD domain"/>
    <property type="match status" value="1"/>
</dbReference>
<name>A0A803MLN2_CHEQI</name>
<evidence type="ECO:0000313" key="2">
    <source>
        <dbReference type="Proteomes" id="UP000596660"/>
    </source>
</evidence>
<dbReference type="PANTHER" id="PTHR46388">
    <property type="entry name" value="NHL REPEAT-CONTAINING PROTEIN 2"/>
    <property type="match status" value="1"/>
</dbReference>
<dbReference type="Proteomes" id="UP000596660">
    <property type="component" value="Unplaced"/>
</dbReference>
<protein>
    <recommendedName>
        <fullName evidence="3">NHL repeat-containing protein 2</fullName>
    </recommendedName>
</protein>
<dbReference type="AlphaFoldDB" id="A0A803MLN2"/>
<dbReference type="OrthoDB" id="273823at2759"/>
<keyword evidence="2" id="KW-1185">Reference proteome</keyword>
<accession>A0A803MLN2</accession>